<dbReference type="InterPro" id="IPR006076">
    <property type="entry name" value="FAD-dep_OxRdtase"/>
</dbReference>
<dbReference type="Pfam" id="PF01266">
    <property type="entry name" value="DAO"/>
    <property type="match status" value="1"/>
</dbReference>
<dbReference type="Gene3D" id="3.50.50.60">
    <property type="entry name" value="FAD/NAD(P)-binding domain"/>
    <property type="match status" value="1"/>
</dbReference>
<feature type="domain" description="FAD dependent oxidoreductase" evidence="9">
    <location>
        <begin position="40"/>
        <end position="437"/>
    </location>
</feature>
<dbReference type="Proteomes" id="UP001642501">
    <property type="component" value="Unassembled WGS sequence"/>
</dbReference>
<evidence type="ECO:0000256" key="2">
    <source>
        <dbReference type="ARBA" id="ARBA00022630"/>
    </source>
</evidence>
<comment type="catalytic activity">
    <reaction evidence="5">
        <text>(S)-2-hydroxyglutarate + A = 2-oxoglutarate + AH2</text>
        <dbReference type="Rhea" id="RHEA:21252"/>
        <dbReference type="ChEBI" id="CHEBI:13193"/>
        <dbReference type="ChEBI" id="CHEBI:16782"/>
        <dbReference type="ChEBI" id="CHEBI:16810"/>
        <dbReference type="ChEBI" id="CHEBI:17499"/>
        <dbReference type="EC" id="1.1.99.2"/>
    </reaction>
</comment>
<dbReference type="InterPro" id="IPR036188">
    <property type="entry name" value="FAD/NAD-bd_sf"/>
</dbReference>
<comment type="cofactor">
    <cofactor evidence="1">
        <name>FAD</name>
        <dbReference type="ChEBI" id="CHEBI:57692"/>
    </cofactor>
</comment>
<accession>A0ABP0DQX5</accession>
<evidence type="ECO:0000256" key="6">
    <source>
        <dbReference type="ARBA" id="ARBA00037941"/>
    </source>
</evidence>
<comment type="similarity">
    <text evidence="6">Belongs to the L2HGDH family.</text>
</comment>
<gene>
    <name evidence="10" type="ORF">SEPCBS57363_004239</name>
</gene>
<evidence type="ECO:0000256" key="5">
    <source>
        <dbReference type="ARBA" id="ARBA00036066"/>
    </source>
</evidence>
<evidence type="ECO:0000256" key="8">
    <source>
        <dbReference type="ARBA" id="ARBA00041137"/>
    </source>
</evidence>
<organism evidence="10 11">
    <name type="scientific">Sporothrix epigloea</name>
    <dbReference type="NCBI Taxonomy" id="1892477"/>
    <lineage>
        <taxon>Eukaryota</taxon>
        <taxon>Fungi</taxon>
        <taxon>Dikarya</taxon>
        <taxon>Ascomycota</taxon>
        <taxon>Pezizomycotina</taxon>
        <taxon>Sordariomycetes</taxon>
        <taxon>Sordariomycetidae</taxon>
        <taxon>Ophiostomatales</taxon>
        <taxon>Ophiostomataceae</taxon>
        <taxon>Sporothrix</taxon>
    </lineage>
</organism>
<name>A0ABP0DQX5_9PEZI</name>
<protein>
    <recommendedName>
        <fullName evidence="8">L-2-hydroxyglutarate dehydrogenase, mitochondrial</fullName>
        <ecNumber evidence="7">1.1.99.2</ecNumber>
    </recommendedName>
</protein>
<sequence>MITRSLPQLAHVTCRRGLTGVGAIRLFSASASQRADFTHAVIGGGVVGLAVARALAERASTAQVSSSASPVLLLERHSDVGTETSSRNSEVIHAGLYYGAESLKTQVCIRGRQLLYKFCEQYGVGHRRTGKWIVAQTPNQRHALEKIYAFAQSYRGGREHLEDDEVLPLRWVTADEAKRREPAIRAEAGVLESLSTGIVDSHGLMQTLLGLFEDAGGVLAAGSPVVRITPLGGGSDAPGSGGWQLHVKPIGAAEETVVTAETIVNAAGLGAAAVHNMITQGDAAGPTGPPRKLYYAKGNYFSYAPSQPRVSTLIYPAPDPGVGGLGTHLTLDLAGRIRFGPDFEWVTDPTDLAANAARLPAAIEAIKSYLPGIDASALQPDYAGMRPKLLPPGGAAKDKKDPDFIVRSEPGYKGWVNLLGIESPGLTSSLAIGEMVEKLVYSGS</sequence>
<evidence type="ECO:0000256" key="4">
    <source>
        <dbReference type="ARBA" id="ARBA00023002"/>
    </source>
</evidence>
<evidence type="ECO:0000256" key="1">
    <source>
        <dbReference type="ARBA" id="ARBA00001974"/>
    </source>
</evidence>
<evidence type="ECO:0000256" key="7">
    <source>
        <dbReference type="ARBA" id="ARBA00038878"/>
    </source>
</evidence>
<dbReference type="EC" id="1.1.99.2" evidence="7"/>
<evidence type="ECO:0000259" key="9">
    <source>
        <dbReference type="Pfam" id="PF01266"/>
    </source>
</evidence>
<dbReference type="SUPFAM" id="SSF51905">
    <property type="entry name" value="FAD/NAD(P)-binding domain"/>
    <property type="match status" value="1"/>
</dbReference>
<evidence type="ECO:0000256" key="3">
    <source>
        <dbReference type="ARBA" id="ARBA00022827"/>
    </source>
</evidence>
<proteinExistence type="inferred from homology"/>
<dbReference type="Gene3D" id="3.30.9.10">
    <property type="entry name" value="D-Amino Acid Oxidase, subunit A, domain 2"/>
    <property type="match status" value="1"/>
</dbReference>
<evidence type="ECO:0000313" key="11">
    <source>
        <dbReference type="Proteomes" id="UP001642501"/>
    </source>
</evidence>
<dbReference type="EMBL" id="CAWUOM010000076">
    <property type="protein sequence ID" value="CAK7270708.1"/>
    <property type="molecule type" value="Genomic_DNA"/>
</dbReference>
<keyword evidence="2" id="KW-0285">Flavoprotein</keyword>
<keyword evidence="11" id="KW-1185">Reference proteome</keyword>
<dbReference type="PANTHER" id="PTHR43104">
    <property type="entry name" value="L-2-HYDROXYGLUTARATE DEHYDROGENASE, MITOCHONDRIAL"/>
    <property type="match status" value="1"/>
</dbReference>
<reference evidence="10 11" key="1">
    <citation type="submission" date="2024-01" db="EMBL/GenBank/DDBJ databases">
        <authorList>
            <person name="Allen C."/>
            <person name="Tagirdzhanova G."/>
        </authorList>
    </citation>
    <scope>NUCLEOTIDE SEQUENCE [LARGE SCALE GENOMIC DNA]</scope>
    <source>
        <strain evidence="10 11">CBS 573.63</strain>
    </source>
</reference>
<keyword evidence="3" id="KW-0274">FAD</keyword>
<evidence type="ECO:0000313" key="10">
    <source>
        <dbReference type="EMBL" id="CAK7270708.1"/>
    </source>
</evidence>
<keyword evidence="4" id="KW-0560">Oxidoreductase</keyword>
<comment type="caution">
    <text evidence="10">The sequence shown here is derived from an EMBL/GenBank/DDBJ whole genome shotgun (WGS) entry which is preliminary data.</text>
</comment>
<dbReference type="PANTHER" id="PTHR43104:SF4">
    <property type="entry name" value="L-2-HYDROXYGLUTARATE DEHYDROGENASE, MITOCHONDRIAL"/>
    <property type="match status" value="1"/>
</dbReference>